<dbReference type="AlphaFoldDB" id="A0A1D2NKP5"/>
<dbReference type="EC" id="2.7.10.2" evidence="12"/>
<keyword evidence="5 12" id="KW-0418">Kinase</keyword>
<dbReference type="GO" id="GO:0007259">
    <property type="term" value="P:cell surface receptor signaling pathway via JAK-STAT"/>
    <property type="evidence" value="ECO:0007669"/>
    <property type="project" value="TreeGrafter"/>
</dbReference>
<keyword evidence="7 10" id="KW-0727">SH2 domain</keyword>
<feature type="binding site" evidence="11">
    <location>
        <position position="874"/>
    </location>
    <ligand>
        <name>ATP</name>
        <dbReference type="ChEBI" id="CHEBI:30616"/>
    </ligand>
</feature>
<dbReference type="PRINTS" id="PR00109">
    <property type="entry name" value="TYRKINASE"/>
</dbReference>
<evidence type="ECO:0000313" key="17">
    <source>
        <dbReference type="Proteomes" id="UP000094527"/>
    </source>
</evidence>
<keyword evidence="6 11" id="KW-0067">ATP-binding</keyword>
<keyword evidence="2 12" id="KW-0808">Transferase</keyword>
<dbReference type="PROSITE" id="PS50057">
    <property type="entry name" value="FERM_3"/>
    <property type="match status" value="1"/>
</dbReference>
<dbReference type="InterPro" id="IPR036860">
    <property type="entry name" value="SH2_dom_sf"/>
</dbReference>
<evidence type="ECO:0000256" key="3">
    <source>
        <dbReference type="ARBA" id="ARBA00022737"/>
    </source>
</evidence>
<dbReference type="CDD" id="cd00192">
    <property type="entry name" value="PTKc"/>
    <property type="match status" value="1"/>
</dbReference>
<dbReference type="GO" id="GO:0005829">
    <property type="term" value="C:cytosol"/>
    <property type="evidence" value="ECO:0007669"/>
    <property type="project" value="TreeGrafter"/>
</dbReference>
<dbReference type="SMART" id="SM00252">
    <property type="entry name" value="SH2"/>
    <property type="match status" value="1"/>
</dbReference>
<dbReference type="GO" id="GO:0035556">
    <property type="term" value="P:intracellular signal transduction"/>
    <property type="evidence" value="ECO:0007669"/>
    <property type="project" value="InterPro"/>
</dbReference>
<dbReference type="PROSITE" id="PS50001">
    <property type="entry name" value="SH2"/>
    <property type="match status" value="1"/>
</dbReference>
<dbReference type="GO" id="GO:0071944">
    <property type="term" value="C:cell periphery"/>
    <property type="evidence" value="ECO:0007669"/>
    <property type="project" value="UniProtKB-ARBA"/>
</dbReference>
<dbReference type="InterPro" id="IPR008266">
    <property type="entry name" value="Tyr_kinase_AS"/>
</dbReference>
<dbReference type="EMBL" id="LJIJ01000015">
    <property type="protein sequence ID" value="ODN05848.1"/>
    <property type="molecule type" value="Genomic_DNA"/>
</dbReference>
<comment type="similarity">
    <text evidence="12">Belongs to the protein kinase superfamily. Tyr protein kinase family.</text>
</comment>
<dbReference type="OMA" id="RCHNILV"/>
<evidence type="ECO:0000256" key="10">
    <source>
        <dbReference type="PROSITE-ProRule" id="PRU00191"/>
    </source>
</evidence>
<dbReference type="InterPro" id="IPR019749">
    <property type="entry name" value="Band_41_domain"/>
</dbReference>
<dbReference type="OrthoDB" id="1915767at2759"/>
<dbReference type="Proteomes" id="UP000094527">
    <property type="component" value="Unassembled WGS sequence"/>
</dbReference>
<keyword evidence="17" id="KW-1185">Reference proteome</keyword>
<dbReference type="SUPFAM" id="SSF55550">
    <property type="entry name" value="SH2 domain"/>
    <property type="match status" value="1"/>
</dbReference>
<proteinExistence type="inferred from homology"/>
<dbReference type="SUPFAM" id="SSF56112">
    <property type="entry name" value="Protein kinase-like (PK-like)"/>
    <property type="match status" value="2"/>
</dbReference>
<dbReference type="InterPro" id="IPR041155">
    <property type="entry name" value="FERM_F1"/>
</dbReference>
<dbReference type="PRINTS" id="PR01823">
    <property type="entry name" value="JANUSKINASE"/>
</dbReference>
<feature type="domain" description="FERM" evidence="15">
    <location>
        <begin position="4"/>
        <end position="305"/>
    </location>
</feature>
<evidence type="ECO:0000259" key="14">
    <source>
        <dbReference type="PROSITE" id="PS50011"/>
    </source>
</evidence>
<evidence type="ECO:0000256" key="11">
    <source>
        <dbReference type="PROSITE-ProRule" id="PRU10141"/>
    </source>
</evidence>
<dbReference type="CDD" id="cd14473">
    <property type="entry name" value="FERM_B-lobe"/>
    <property type="match status" value="1"/>
</dbReference>
<dbReference type="STRING" id="48709.A0A1D2NKP5"/>
<dbReference type="Gene3D" id="1.10.510.10">
    <property type="entry name" value="Transferase(Phosphotransferase) domain 1"/>
    <property type="match status" value="2"/>
</dbReference>
<dbReference type="InterPro" id="IPR011009">
    <property type="entry name" value="Kinase-like_dom_sf"/>
</dbReference>
<keyword evidence="1" id="KW-0597">Phosphoprotein</keyword>
<dbReference type="Pfam" id="PF18377">
    <property type="entry name" value="FERM_F2"/>
    <property type="match status" value="1"/>
</dbReference>
<evidence type="ECO:0000256" key="1">
    <source>
        <dbReference type="ARBA" id="ARBA00022553"/>
    </source>
</evidence>
<comment type="catalytic activity">
    <reaction evidence="9 12">
        <text>L-tyrosyl-[protein] + ATP = O-phospho-L-tyrosyl-[protein] + ADP + H(+)</text>
        <dbReference type="Rhea" id="RHEA:10596"/>
        <dbReference type="Rhea" id="RHEA-COMP:10136"/>
        <dbReference type="Rhea" id="RHEA-COMP:20101"/>
        <dbReference type="ChEBI" id="CHEBI:15378"/>
        <dbReference type="ChEBI" id="CHEBI:30616"/>
        <dbReference type="ChEBI" id="CHEBI:46858"/>
        <dbReference type="ChEBI" id="CHEBI:61978"/>
        <dbReference type="ChEBI" id="CHEBI:456216"/>
        <dbReference type="EC" id="2.7.10.2"/>
    </reaction>
</comment>
<dbReference type="PANTHER" id="PTHR45807:SF7">
    <property type="entry name" value="TYROSINE-PROTEIN KINASE HOPSCOTCH"/>
    <property type="match status" value="1"/>
</dbReference>
<dbReference type="PROSITE" id="PS00109">
    <property type="entry name" value="PROTEIN_KINASE_TYR"/>
    <property type="match status" value="1"/>
</dbReference>
<dbReference type="InterPro" id="IPR017441">
    <property type="entry name" value="Protein_kinase_ATP_BS"/>
</dbReference>
<evidence type="ECO:0000256" key="2">
    <source>
        <dbReference type="ARBA" id="ARBA00022679"/>
    </source>
</evidence>
<dbReference type="Gene3D" id="3.30.505.10">
    <property type="entry name" value="SH2 domain"/>
    <property type="match status" value="1"/>
</dbReference>
<evidence type="ECO:0000256" key="4">
    <source>
        <dbReference type="ARBA" id="ARBA00022741"/>
    </source>
</evidence>
<evidence type="ECO:0000256" key="7">
    <source>
        <dbReference type="ARBA" id="ARBA00022999"/>
    </source>
</evidence>
<dbReference type="GO" id="GO:0004715">
    <property type="term" value="F:non-membrane spanning protein tyrosine kinase activity"/>
    <property type="evidence" value="ECO:0007669"/>
    <property type="project" value="UniProtKB-EC"/>
</dbReference>
<dbReference type="GO" id="GO:0019221">
    <property type="term" value="P:cytokine-mediated signaling pathway"/>
    <property type="evidence" value="ECO:0007669"/>
    <property type="project" value="TreeGrafter"/>
</dbReference>
<accession>A0A1D2NKP5</accession>
<gene>
    <name evidence="16" type="ORF">Ocin01_00861</name>
</gene>
<evidence type="ECO:0000256" key="12">
    <source>
        <dbReference type="RuleBase" id="RU362096"/>
    </source>
</evidence>
<reference evidence="16 17" key="1">
    <citation type="journal article" date="2016" name="Genome Biol. Evol.">
        <title>Gene Family Evolution Reflects Adaptation to Soil Environmental Stressors in the Genome of the Collembolan Orchesella cincta.</title>
        <authorList>
            <person name="Faddeeva-Vakhrusheva A."/>
            <person name="Derks M.F."/>
            <person name="Anvar S.Y."/>
            <person name="Agamennone V."/>
            <person name="Suring W."/>
            <person name="Smit S."/>
            <person name="van Straalen N.M."/>
            <person name="Roelofs D."/>
        </authorList>
    </citation>
    <scope>NUCLEOTIDE SEQUENCE [LARGE SCALE GENOMIC DNA]</scope>
    <source>
        <tissue evidence="16">Mixed pool</tissue>
    </source>
</reference>
<dbReference type="InterPro" id="IPR051286">
    <property type="entry name" value="JAK"/>
</dbReference>
<evidence type="ECO:0000313" key="16">
    <source>
        <dbReference type="EMBL" id="ODN05848.1"/>
    </source>
</evidence>
<dbReference type="GO" id="GO:0005126">
    <property type="term" value="F:cytokine receptor binding"/>
    <property type="evidence" value="ECO:0007669"/>
    <property type="project" value="TreeGrafter"/>
</dbReference>
<dbReference type="Pfam" id="PF21990">
    <property type="entry name" value="SH2_1"/>
    <property type="match status" value="1"/>
</dbReference>
<evidence type="ECO:0000259" key="13">
    <source>
        <dbReference type="PROSITE" id="PS50001"/>
    </source>
</evidence>
<dbReference type="Pfam" id="PF07714">
    <property type="entry name" value="PK_Tyr_Ser-Thr"/>
    <property type="match status" value="2"/>
</dbReference>
<name>A0A1D2NKP5_ORCCI</name>
<dbReference type="GO" id="GO:0016020">
    <property type="term" value="C:membrane"/>
    <property type="evidence" value="ECO:0007669"/>
    <property type="project" value="InterPro"/>
</dbReference>
<dbReference type="GO" id="GO:0002009">
    <property type="term" value="P:morphogenesis of an epithelium"/>
    <property type="evidence" value="ECO:0007669"/>
    <property type="project" value="UniProtKB-ARBA"/>
</dbReference>
<evidence type="ECO:0000259" key="15">
    <source>
        <dbReference type="PROSITE" id="PS50057"/>
    </source>
</evidence>
<evidence type="ECO:0000256" key="9">
    <source>
        <dbReference type="ARBA" id="ARBA00051245"/>
    </source>
</evidence>
<dbReference type="GO" id="GO:0005524">
    <property type="term" value="F:ATP binding"/>
    <property type="evidence" value="ECO:0007669"/>
    <property type="project" value="UniProtKB-UniRule"/>
</dbReference>
<sequence>MDANSVVVFLYKGDKNFEVPVTENLTAEDVCKSVAKFLKFRPISLTLFSLCVTKTSGIWLPPCYRFDGSRGYKVEFRLRHKVPSLTDLSRQDPNAFDYTFHQIRHDVLHGDIPEILLEQRKSEALGLCVTDMLRTILEDGVAQSFVENNYRQYIPKFIYKYPPFFLKKRIHENLTRLVSQAQGYHTNTKFIKEQYISHLEEIAPSYLAEEFHAMTFKQDEYPATVRVDAYHSEHPGVSMTYIGKANWEHLCTIEDLCFVSMREDCTAEISRKNGIPICFKFKSLEQVHSFVSLLDGYYRLTEKWTFNLCKDLPSPSLEKLRFLKCHGPIGEKFAQQKLSSHPNSVPGSFILRLSSTTFDEYCIDYITTNKQRPMTKTVIQTNDGKCKVEIAKEEFQTISELISFFLTKYLPEFPIKECLPPSEYDRSPLLLCRKSTTVDVRNLKTSLRSEEPVSSAPQCISARTLQIFRGKRFEYEGKNCNVYKGIWKPNKSTNVDVAIKFLKNQSDEKKMKEFFEMADKCILWQCDSLINLRGIVLGNPQALVLDWMPLGPLDVYLKENCLHVEGVELIEAASHIAKALWFLEDHGIVHGNIRCHNILVSEHSDTAFNVKLADPSITDHSSHELHWIPPEFFEIPSLCKTHVTADVYSVGTTLWEVFSMGEKPPTDLPFTTYKAKYLTGWKLPRPNKCPPDIYRIMFECWLKAPDSRKQPQAMVRDIHQILYHLIGAKRAHAYESITPTSSINGAFDVSSDLNWTTFGSDPNVVGDLSGGTISTFLQEVSHHSGGSHQSNSTQCTWLFNPTISPSPDLISGFSGVYTNGSVGTIYSTGSAQGIYVFGKDQITLGRMIGQGCYGAVYLGELVRSDGSSENVAVKMMKDKEAIPEKDQLDFQQEFEILQSLCHQNIVEVKGVVNDPGLLLIMEYLPMGSLLDYFRVSLTKPTLRELMKFAQDVAEGMEYLSANNIVHRDLAARNILVASENLVKISDFGLARFTGNDNCYTFRTDRKLPIKWYPPESLQYQKFSEQSDVWSYGVTLYEIFSLGQEPNLPGLSGQDVEVDEIFNLLTKGVRLTCPEFCPPAVYSILMLSCWQLNPMDRPTFAKLVGDLHEIENRM</sequence>
<dbReference type="InterPro" id="IPR041046">
    <property type="entry name" value="FERM_F2"/>
</dbReference>
<dbReference type="FunFam" id="1.10.510.10:FF:000554">
    <property type="entry name" value="Predicted protein"/>
    <property type="match status" value="1"/>
</dbReference>
<dbReference type="SMART" id="SM00295">
    <property type="entry name" value="B41"/>
    <property type="match status" value="1"/>
</dbReference>
<keyword evidence="8 12" id="KW-0829">Tyrosine-protein kinase</keyword>
<feature type="domain" description="Protein kinase" evidence="14">
    <location>
        <begin position="842"/>
        <end position="1110"/>
    </location>
</feature>
<feature type="domain" description="SH2" evidence="13">
    <location>
        <begin position="324"/>
        <end position="405"/>
    </location>
</feature>
<dbReference type="InterPro" id="IPR000980">
    <property type="entry name" value="SH2"/>
</dbReference>
<dbReference type="InterPro" id="IPR016251">
    <property type="entry name" value="Tyr_kinase_non-rcpt_Jak/Tyk2"/>
</dbReference>
<dbReference type="InterPro" id="IPR000719">
    <property type="entry name" value="Prot_kinase_dom"/>
</dbReference>
<dbReference type="InterPro" id="IPR000299">
    <property type="entry name" value="FERM_domain"/>
</dbReference>
<dbReference type="PROSITE" id="PS50011">
    <property type="entry name" value="PROTEIN_KINASE_DOM"/>
    <property type="match status" value="2"/>
</dbReference>
<dbReference type="PROSITE" id="PS00107">
    <property type="entry name" value="PROTEIN_KINASE_ATP"/>
    <property type="match status" value="1"/>
</dbReference>
<dbReference type="InterPro" id="IPR001245">
    <property type="entry name" value="Ser-Thr/Tyr_kinase_cat_dom"/>
</dbReference>
<dbReference type="Pfam" id="PF18379">
    <property type="entry name" value="FERM_F1"/>
    <property type="match status" value="1"/>
</dbReference>
<comment type="caution">
    <text evidence="16">The sequence shown here is derived from an EMBL/GenBank/DDBJ whole genome shotgun (WGS) entry which is preliminary data.</text>
</comment>
<dbReference type="GO" id="GO:0030182">
    <property type="term" value="P:neuron differentiation"/>
    <property type="evidence" value="ECO:0007669"/>
    <property type="project" value="UniProtKB-ARBA"/>
</dbReference>
<dbReference type="InterPro" id="IPR020635">
    <property type="entry name" value="Tyr_kinase_cat_dom"/>
</dbReference>
<feature type="domain" description="Protein kinase" evidence="14">
    <location>
        <begin position="468"/>
        <end position="722"/>
    </location>
</feature>
<dbReference type="SMART" id="SM00219">
    <property type="entry name" value="TyrKc"/>
    <property type="match status" value="2"/>
</dbReference>
<dbReference type="GO" id="GO:0009887">
    <property type="term" value="P:animal organ morphogenesis"/>
    <property type="evidence" value="ECO:0007669"/>
    <property type="project" value="UniProtKB-ARBA"/>
</dbReference>
<keyword evidence="4 11" id="KW-0547">Nucleotide-binding</keyword>
<evidence type="ECO:0000256" key="5">
    <source>
        <dbReference type="ARBA" id="ARBA00022777"/>
    </source>
</evidence>
<dbReference type="InterPro" id="IPR019748">
    <property type="entry name" value="FERM_central"/>
</dbReference>
<organism evidence="16 17">
    <name type="scientific">Orchesella cincta</name>
    <name type="common">Springtail</name>
    <name type="synonym">Podura cincta</name>
    <dbReference type="NCBI Taxonomy" id="48709"/>
    <lineage>
        <taxon>Eukaryota</taxon>
        <taxon>Metazoa</taxon>
        <taxon>Ecdysozoa</taxon>
        <taxon>Arthropoda</taxon>
        <taxon>Hexapoda</taxon>
        <taxon>Collembola</taxon>
        <taxon>Entomobryomorpha</taxon>
        <taxon>Entomobryoidea</taxon>
        <taxon>Orchesellidae</taxon>
        <taxon>Orchesellinae</taxon>
        <taxon>Orchesella</taxon>
    </lineage>
</organism>
<dbReference type="Gene3D" id="3.30.200.20">
    <property type="entry name" value="Phosphorylase Kinase, domain 1"/>
    <property type="match status" value="1"/>
</dbReference>
<evidence type="ECO:0000256" key="6">
    <source>
        <dbReference type="ARBA" id="ARBA00022840"/>
    </source>
</evidence>
<evidence type="ECO:0000256" key="8">
    <source>
        <dbReference type="ARBA" id="ARBA00023137"/>
    </source>
</evidence>
<protein>
    <recommendedName>
        <fullName evidence="12">Tyrosine-protein kinase</fullName>
        <ecNumber evidence="12">2.7.10.2</ecNumber>
    </recommendedName>
</protein>
<dbReference type="PANTHER" id="PTHR45807">
    <property type="entry name" value="TYROSINE-PROTEIN KINASE HOPSCOTCH"/>
    <property type="match status" value="1"/>
</dbReference>
<keyword evidence="3" id="KW-0677">Repeat</keyword>